<sequence length="637" mass="73040">MHYSDIKQLWKGIRILNELKLIDLKVVEVPHLDSDWVDLAAMVPFHLVDQKDKGSQSPPSQSPYDRLSWARKEARWKEPHDRSYLVRKEARWIGRLNLNLNLKPSQLLIIDWGLKTSPSQLLIIDLELMTSRKLESLPMMMDWGIKLPSQMRVMMLPSQMRAMMNLDSQMRAIGETEEAESPQSSTKLKRLESSSPCSSTKWKRLYLKIVESEIKEAESLPSELLAGPSERNKLYFFFWHAYSPVMYSLYEVDVPIPLPSPPSKAVQDDRISNPKSLSPILQLKTGKYTDGMCCVQLGSILYFLGGEMNIDNPYIDEDVKKELKNVEPDVLPKVVYIFDLAIDREVKDNDDLLTSTPMNYGKASPLAFVADEKIYVIGSTIRDLEVNRIPYFEMFDPKVDKWFVLKDPPEINVNTIWVGHAVVGRKALLVGWRQKKKHLYCFDLDTREWASISIPNYAGNFSGNIEFVGNTFYGCYYDTVAAIAPLVGEEKDELKEEEEEQEEAEEKDFQQMFKHHRLLQVSEDLGMDAIFNVPRQVQYSSSLLHLGKMYFCYVRTGMPPHPNPILANDLVIGEDKKRFISIVVFQAIGKTCDSRFLAKFLHSEHYVVDSPFPNDGFIRGCYVFGSGSTESSKLISI</sequence>
<dbReference type="InterPro" id="IPR015915">
    <property type="entry name" value="Kelch-typ_b-propeller"/>
</dbReference>
<feature type="region of interest" description="Disordered" evidence="1">
    <location>
        <begin position="174"/>
        <end position="193"/>
    </location>
</feature>
<name>A0A8J4QSS6_9ROSI</name>
<keyword evidence="3" id="KW-1185">Reference proteome</keyword>
<evidence type="ECO:0000313" key="2">
    <source>
        <dbReference type="EMBL" id="KAF3951947.1"/>
    </source>
</evidence>
<dbReference type="OrthoDB" id="1148980at2759"/>
<accession>A0A8J4QSS6</accession>
<dbReference type="Pfam" id="PF07893">
    <property type="entry name" value="DUF1668"/>
    <property type="match status" value="1"/>
</dbReference>
<evidence type="ECO:0000313" key="3">
    <source>
        <dbReference type="Proteomes" id="UP000737018"/>
    </source>
</evidence>
<dbReference type="SUPFAM" id="SSF117281">
    <property type="entry name" value="Kelch motif"/>
    <property type="match status" value="1"/>
</dbReference>
<gene>
    <name evidence="2" type="ORF">CMV_022454</name>
</gene>
<dbReference type="InterPro" id="IPR012871">
    <property type="entry name" value="DUF1668_ORYSA"/>
</dbReference>
<dbReference type="AlphaFoldDB" id="A0A8J4QSS6"/>
<dbReference type="Proteomes" id="UP000737018">
    <property type="component" value="Unassembled WGS sequence"/>
</dbReference>
<comment type="caution">
    <text evidence="2">The sequence shown here is derived from an EMBL/GenBank/DDBJ whole genome shotgun (WGS) entry which is preliminary data.</text>
</comment>
<dbReference type="EMBL" id="JRKL02004704">
    <property type="protein sequence ID" value="KAF3951947.1"/>
    <property type="molecule type" value="Genomic_DNA"/>
</dbReference>
<evidence type="ECO:0000256" key="1">
    <source>
        <dbReference type="SAM" id="MobiDB-lite"/>
    </source>
</evidence>
<dbReference type="Gene3D" id="2.120.10.80">
    <property type="entry name" value="Kelch-type beta propeller"/>
    <property type="match status" value="1"/>
</dbReference>
<proteinExistence type="predicted"/>
<organism evidence="2 3">
    <name type="scientific">Castanea mollissima</name>
    <name type="common">Chinese chestnut</name>
    <dbReference type="NCBI Taxonomy" id="60419"/>
    <lineage>
        <taxon>Eukaryota</taxon>
        <taxon>Viridiplantae</taxon>
        <taxon>Streptophyta</taxon>
        <taxon>Embryophyta</taxon>
        <taxon>Tracheophyta</taxon>
        <taxon>Spermatophyta</taxon>
        <taxon>Magnoliopsida</taxon>
        <taxon>eudicotyledons</taxon>
        <taxon>Gunneridae</taxon>
        <taxon>Pentapetalae</taxon>
        <taxon>rosids</taxon>
        <taxon>fabids</taxon>
        <taxon>Fagales</taxon>
        <taxon>Fagaceae</taxon>
        <taxon>Castanea</taxon>
    </lineage>
</organism>
<protein>
    <submittedName>
        <fullName evidence="2">Uncharacterized protein</fullName>
    </submittedName>
</protein>
<reference evidence="2" key="1">
    <citation type="submission" date="2020-03" db="EMBL/GenBank/DDBJ databases">
        <title>Castanea mollissima Vanexum genome sequencing.</title>
        <authorList>
            <person name="Staton M."/>
        </authorList>
    </citation>
    <scope>NUCLEOTIDE SEQUENCE</scope>
    <source>
        <tissue evidence="2">Leaf</tissue>
    </source>
</reference>